<dbReference type="AlphaFoldDB" id="A0A668VA97"/>
<keyword evidence="10" id="KW-1185">Reference proteome</keyword>
<evidence type="ECO:0000256" key="7">
    <source>
        <dbReference type="SAM" id="MobiDB-lite"/>
    </source>
</evidence>
<dbReference type="Ensembl" id="ENSOABT00000049233.2">
    <property type="protein sequence ID" value="ENSOABP00000047997.2"/>
    <property type="gene ID" value="ENSOABG00000021274.2"/>
</dbReference>
<dbReference type="FunFam" id="1.20.5.170:FF:000002">
    <property type="entry name" value="Type I keratin KA11"/>
    <property type="match status" value="1"/>
</dbReference>
<dbReference type="GO" id="GO:0045109">
    <property type="term" value="P:intermediate filament organization"/>
    <property type="evidence" value="ECO:0007669"/>
    <property type="project" value="TreeGrafter"/>
</dbReference>
<dbReference type="FunFam" id="1.20.5.1160:FF:000001">
    <property type="entry name" value="Keratin type II"/>
    <property type="match status" value="1"/>
</dbReference>
<dbReference type="InterPro" id="IPR006821">
    <property type="entry name" value="Intermed_filament_DNA-bd"/>
</dbReference>
<evidence type="ECO:0000256" key="3">
    <source>
        <dbReference type="ARBA" id="ARBA00023054"/>
    </source>
</evidence>
<feature type="domain" description="IF rod" evidence="8">
    <location>
        <begin position="76"/>
        <end position="384"/>
    </location>
</feature>
<keyword evidence="2 5" id="KW-0403">Intermediate filament</keyword>
<gene>
    <name evidence="9" type="primary">GFAP</name>
</gene>
<feature type="region of interest" description="Disordered" evidence="7">
    <location>
        <begin position="1"/>
        <end position="26"/>
    </location>
</feature>
<sequence>MESQRVQSSYRKRFGPQSSSSSGVRIGGLSSSRLSWHGTPRNVTHSTLLLGSPVDRLDFSADSLLKAQYKETRTNEKMEMMGLNDRFASYIEKVRLLEQQNKVLVAELNQLKGKEPSRLGDIYQEELRELRRQVDGLTNNKARLEIERDNLAADVAALKQKLQDEVGLRQDAENNLNGFRQDVDEASLNRVQLERKIDALQDEINFLKKIHEEELRELQEQIMAQQVHVDLDVSKPDLTAALRDIRVQYENMASSNMQETEEWYRSKFADLTDAANRNAEALRQAKQEANEYRRQIQVVTCDLEALRGTNESLERQLREMEERCAMETAGYQDTVSRLEEEIQALKEEMARHLQEYQDLLNVKLALDIEIATYRKLLEGEESRITIPVQSFSNMQFRETNLDTKTPEAHVKRSILVRTVETRDGEIIKESTTEHKDLP</sequence>
<dbReference type="GO" id="GO:0005737">
    <property type="term" value="C:cytoplasm"/>
    <property type="evidence" value="ECO:0007669"/>
    <property type="project" value="TreeGrafter"/>
</dbReference>
<dbReference type="GO" id="GO:0005882">
    <property type="term" value="C:intermediate filament"/>
    <property type="evidence" value="ECO:0007669"/>
    <property type="project" value="UniProtKB-KW"/>
</dbReference>
<dbReference type="FunFam" id="1.20.5.500:FF:000001">
    <property type="entry name" value="Type II keratin 23"/>
    <property type="match status" value="1"/>
</dbReference>
<evidence type="ECO:0000256" key="6">
    <source>
        <dbReference type="SAM" id="Coils"/>
    </source>
</evidence>
<dbReference type="Gene3D" id="1.20.5.1160">
    <property type="entry name" value="Vasodilator-stimulated phosphoprotein"/>
    <property type="match status" value="1"/>
</dbReference>
<dbReference type="GO" id="GO:0005200">
    <property type="term" value="F:structural constituent of cytoskeleton"/>
    <property type="evidence" value="ECO:0007669"/>
    <property type="project" value="TreeGrafter"/>
</dbReference>
<keyword evidence="3 6" id="KW-0175">Coiled coil</keyword>
<feature type="coiled-coil region" evidence="6">
    <location>
        <begin position="271"/>
        <end position="362"/>
    </location>
</feature>
<comment type="similarity">
    <text evidence="4 5">Belongs to the intermediate filament family.</text>
</comment>
<evidence type="ECO:0000256" key="2">
    <source>
        <dbReference type="ARBA" id="ARBA00022754"/>
    </source>
</evidence>
<dbReference type="SUPFAM" id="SSF90257">
    <property type="entry name" value="Myosin rod fragments"/>
    <property type="match status" value="1"/>
</dbReference>
<evidence type="ECO:0000256" key="5">
    <source>
        <dbReference type="RuleBase" id="RU000685"/>
    </source>
</evidence>
<evidence type="ECO:0000313" key="9">
    <source>
        <dbReference type="Ensembl" id="ENSOABP00000047997.2"/>
    </source>
</evidence>
<evidence type="ECO:0000259" key="8">
    <source>
        <dbReference type="PROSITE" id="PS51842"/>
    </source>
</evidence>
<feature type="coiled-coil region" evidence="6">
    <location>
        <begin position="94"/>
        <end position="228"/>
    </location>
</feature>
<dbReference type="PROSITE" id="PS51842">
    <property type="entry name" value="IF_ROD_2"/>
    <property type="match status" value="1"/>
</dbReference>
<name>A0A668VA97_OREAU</name>
<dbReference type="Pfam" id="PF00038">
    <property type="entry name" value="Filament"/>
    <property type="match status" value="1"/>
</dbReference>
<dbReference type="Pfam" id="PF04732">
    <property type="entry name" value="Filament_head"/>
    <property type="match status" value="1"/>
</dbReference>
<dbReference type="InterPro" id="IPR039008">
    <property type="entry name" value="IF_rod_dom"/>
</dbReference>
<protein>
    <recommendedName>
        <fullName evidence="1">Glial fibrillary acidic protein</fullName>
    </recommendedName>
</protein>
<proteinExistence type="inferred from homology"/>
<evidence type="ECO:0000313" key="10">
    <source>
        <dbReference type="Proteomes" id="UP000472276"/>
    </source>
</evidence>
<dbReference type="InterPro" id="IPR050405">
    <property type="entry name" value="Intermediate_filament"/>
</dbReference>
<evidence type="ECO:0000256" key="1">
    <source>
        <dbReference type="ARBA" id="ARBA00018571"/>
    </source>
</evidence>
<dbReference type="PANTHER" id="PTHR45652:SF9">
    <property type="entry name" value="GLIAL FIBRILLARY ACIDIC PROTEIN"/>
    <property type="match status" value="1"/>
</dbReference>
<dbReference type="PANTHER" id="PTHR45652">
    <property type="entry name" value="GLIAL FIBRILLARY ACIDIC PROTEIN"/>
    <property type="match status" value="1"/>
</dbReference>
<dbReference type="Proteomes" id="UP000472276">
    <property type="component" value="Unassembled WGS sequence"/>
</dbReference>
<dbReference type="InterPro" id="IPR018039">
    <property type="entry name" value="IF_conserved"/>
</dbReference>
<accession>A0A668VA97</accession>
<dbReference type="SMART" id="SM01391">
    <property type="entry name" value="Filament"/>
    <property type="match status" value="1"/>
</dbReference>
<evidence type="ECO:0000256" key="4">
    <source>
        <dbReference type="ARBA" id="ARBA00061646"/>
    </source>
</evidence>
<dbReference type="GO" id="GO:1904714">
    <property type="term" value="P:regulation of chaperone-mediated autophagy"/>
    <property type="evidence" value="ECO:0007669"/>
    <property type="project" value="TreeGrafter"/>
</dbReference>
<dbReference type="PROSITE" id="PS00226">
    <property type="entry name" value="IF_ROD_1"/>
    <property type="match status" value="1"/>
</dbReference>
<dbReference type="GO" id="GO:0042995">
    <property type="term" value="C:cell projection"/>
    <property type="evidence" value="ECO:0007669"/>
    <property type="project" value="TreeGrafter"/>
</dbReference>
<feature type="compositionally biased region" description="Polar residues" evidence="7">
    <location>
        <begin position="16"/>
        <end position="26"/>
    </location>
</feature>
<reference evidence="9" key="1">
    <citation type="submission" date="2025-08" db="UniProtKB">
        <authorList>
            <consortium name="Ensembl"/>
        </authorList>
    </citation>
    <scope>IDENTIFICATION</scope>
</reference>
<organism evidence="9 10">
    <name type="scientific">Oreochromis aureus</name>
    <name type="common">Israeli tilapia</name>
    <name type="synonym">Chromis aureus</name>
    <dbReference type="NCBI Taxonomy" id="47969"/>
    <lineage>
        <taxon>Eukaryota</taxon>
        <taxon>Metazoa</taxon>
        <taxon>Chordata</taxon>
        <taxon>Craniata</taxon>
        <taxon>Vertebrata</taxon>
        <taxon>Euteleostomi</taxon>
        <taxon>Actinopterygii</taxon>
        <taxon>Neopterygii</taxon>
        <taxon>Teleostei</taxon>
        <taxon>Neoteleostei</taxon>
        <taxon>Acanthomorphata</taxon>
        <taxon>Ovalentaria</taxon>
        <taxon>Cichlomorphae</taxon>
        <taxon>Cichliformes</taxon>
        <taxon>Cichlidae</taxon>
        <taxon>African cichlids</taxon>
        <taxon>Pseudocrenilabrinae</taxon>
        <taxon>Oreochromini</taxon>
        <taxon>Oreochromis</taxon>
    </lineage>
</organism>
<dbReference type="Gene3D" id="1.20.5.170">
    <property type="match status" value="1"/>
</dbReference>
<dbReference type="SUPFAM" id="SSF64593">
    <property type="entry name" value="Intermediate filament protein, coiled coil region"/>
    <property type="match status" value="2"/>
</dbReference>
<reference evidence="9" key="2">
    <citation type="submission" date="2025-09" db="UniProtKB">
        <authorList>
            <consortium name="Ensembl"/>
        </authorList>
    </citation>
    <scope>IDENTIFICATION</scope>
</reference>
<dbReference type="Gene3D" id="1.20.5.500">
    <property type="entry name" value="Single helix bin"/>
    <property type="match status" value="1"/>
</dbReference>